<accession>A0A7G9FWM0</accession>
<dbReference type="GO" id="GO:0004476">
    <property type="term" value="F:mannose-6-phosphate isomerase activity"/>
    <property type="evidence" value="ECO:0007669"/>
    <property type="project" value="UniProtKB-EC"/>
</dbReference>
<feature type="domain" description="Mannose-6-phosphate isomerase cupin" evidence="12">
    <location>
        <begin position="238"/>
        <end position="310"/>
    </location>
</feature>
<dbReference type="EMBL" id="CP060633">
    <property type="protein sequence ID" value="QNM02952.1"/>
    <property type="molecule type" value="Genomic_DNA"/>
</dbReference>
<dbReference type="RefSeq" id="WP_249326426.1">
    <property type="nucleotide sequence ID" value="NZ_CP060633.1"/>
</dbReference>
<evidence type="ECO:0000256" key="1">
    <source>
        <dbReference type="ARBA" id="ARBA00000757"/>
    </source>
</evidence>
<dbReference type="Gene3D" id="2.60.120.10">
    <property type="entry name" value="Jelly Rolls"/>
    <property type="match status" value="2"/>
</dbReference>
<dbReference type="GO" id="GO:0005975">
    <property type="term" value="P:carbohydrate metabolic process"/>
    <property type="evidence" value="ECO:0007669"/>
    <property type="project" value="InterPro"/>
</dbReference>
<evidence type="ECO:0000256" key="7">
    <source>
        <dbReference type="ARBA" id="ARBA00029741"/>
    </source>
</evidence>
<dbReference type="InterPro" id="IPR051804">
    <property type="entry name" value="Carb_Metab_Reg_Kinase/Isom"/>
</dbReference>
<dbReference type="GO" id="GO:0008270">
    <property type="term" value="F:zinc ion binding"/>
    <property type="evidence" value="ECO:0007669"/>
    <property type="project" value="InterPro"/>
</dbReference>
<keyword evidence="14" id="KW-1185">Reference proteome</keyword>
<proteinExistence type="inferred from homology"/>
<feature type="binding site" evidence="9">
    <location>
        <position position="116"/>
    </location>
    <ligand>
        <name>Zn(2+)</name>
        <dbReference type="ChEBI" id="CHEBI:29105"/>
    </ligand>
</feature>
<dbReference type="EC" id="5.3.1.8" evidence="3"/>
<dbReference type="Pfam" id="PF21621">
    <property type="entry name" value="MPI_cupin_dom"/>
    <property type="match status" value="1"/>
</dbReference>
<dbReference type="NCBIfam" id="TIGR00218">
    <property type="entry name" value="manA"/>
    <property type="match status" value="1"/>
</dbReference>
<dbReference type="KEGG" id="ssun:H9Q77_01955"/>
<dbReference type="Pfam" id="PF20511">
    <property type="entry name" value="PMI_typeI_cat"/>
    <property type="match status" value="1"/>
</dbReference>
<evidence type="ECO:0000256" key="8">
    <source>
        <dbReference type="ARBA" id="ARBA00030762"/>
    </source>
</evidence>
<name>A0A7G9FWM0_9FIRM</name>
<evidence type="ECO:0000256" key="6">
    <source>
        <dbReference type="ARBA" id="ARBA00023235"/>
    </source>
</evidence>
<keyword evidence="6 13" id="KW-0413">Isomerase</keyword>
<comment type="cofactor">
    <cofactor evidence="9">
        <name>Zn(2+)</name>
        <dbReference type="ChEBI" id="CHEBI:29105"/>
    </cofactor>
    <text evidence="9">Binds 1 zinc ion per subunit.</text>
</comment>
<dbReference type="AlphaFoldDB" id="A0A7G9FWM0"/>
<evidence type="ECO:0000256" key="10">
    <source>
        <dbReference type="PIRSR" id="PIRSR036894-2"/>
    </source>
</evidence>
<evidence type="ECO:0000313" key="13">
    <source>
        <dbReference type="EMBL" id="QNM02952.1"/>
    </source>
</evidence>
<dbReference type="InterPro" id="IPR011051">
    <property type="entry name" value="RmlC_Cupin_sf"/>
</dbReference>
<feature type="binding site" evidence="9">
    <location>
        <position position="98"/>
    </location>
    <ligand>
        <name>Zn(2+)</name>
        <dbReference type="ChEBI" id="CHEBI:29105"/>
    </ligand>
</feature>
<evidence type="ECO:0000256" key="2">
    <source>
        <dbReference type="ARBA" id="ARBA00010772"/>
    </source>
</evidence>
<dbReference type="InterPro" id="IPR049071">
    <property type="entry name" value="MPI_cupin_dom"/>
</dbReference>
<dbReference type="InterPro" id="IPR046457">
    <property type="entry name" value="PMI_typeI_cat"/>
</dbReference>
<evidence type="ECO:0000313" key="14">
    <source>
        <dbReference type="Proteomes" id="UP000515981"/>
    </source>
</evidence>
<gene>
    <name evidence="13" type="primary">manA</name>
    <name evidence="13" type="ORF">H9Q77_01955</name>
</gene>
<feature type="binding site" evidence="9">
    <location>
        <position position="173"/>
    </location>
    <ligand>
        <name>Zn(2+)</name>
        <dbReference type="ChEBI" id="CHEBI:29105"/>
    </ligand>
</feature>
<comment type="catalytic activity">
    <reaction evidence="1">
        <text>D-mannose 6-phosphate = D-fructose 6-phosphate</text>
        <dbReference type="Rhea" id="RHEA:12356"/>
        <dbReference type="ChEBI" id="CHEBI:58735"/>
        <dbReference type="ChEBI" id="CHEBI:61527"/>
        <dbReference type="EC" id="5.3.1.8"/>
    </reaction>
</comment>
<evidence type="ECO:0000256" key="9">
    <source>
        <dbReference type="PIRSR" id="PIRSR036894-1"/>
    </source>
</evidence>
<evidence type="ECO:0000256" key="5">
    <source>
        <dbReference type="ARBA" id="ARBA00022833"/>
    </source>
</evidence>
<protein>
    <recommendedName>
        <fullName evidence="3">mannose-6-phosphate isomerase</fullName>
        <ecNumber evidence="3">5.3.1.8</ecNumber>
    </recommendedName>
    <alternativeName>
        <fullName evidence="7">Phosphohexomutase</fullName>
    </alternativeName>
    <alternativeName>
        <fullName evidence="8">Phosphomannose isomerase</fullName>
    </alternativeName>
</protein>
<evidence type="ECO:0000259" key="12">
    <source>
        <dbReference type="Pfam" id="PF21621"/>
    </source>
</evidence>
<evidence type="ECO:0000256" key="4">
    <source>
        <dbReference type="ARBA" id="ARBA00022723"/>
    </source>
</evidence>
<organism evidence="13 14">
    <name type="scientific">Simiaoa sunii</name>
    <dbReference type="NCBI Taxonomy" id="2763672"/>
    <lineage>
        <taxon>Bacteria</taxon>
        <taxon>Bacillati</taxon>
        <taxon>Bacillota</taxon>
        <taxon>Clostridia</taxon>
        <taxon>Lachnospirales</taxon>
        <taxon>Lachnospiraceae</taxon>
        <taxon>Simiaoa</taxon>
    </lineage>
</organism>
<evidence type="ECO:0000259" key="11">
    <source>
        <dbReference type="Pfam" id="PF20511"/>
    </source>
</evidence>
<keyword evidence="4 9" id="KW-0479">Metal-binding</keyword>
<dbReference type="InterPro" id="IPR001250">
    <property type="entry name" value="Man6P_Isoase-1"/>
</dbReference>
<dbReference type="Proteomes" id="UP000515981">
    <property type="component" value="Chromosome"/>
</dbReference>
<evidence type="ECO:0000256" key="3">
    <source>
        <dbReference type="ARBA" id="ARBA00011956"/>
    </source>
</evidence>
<dbReference type="InterPro" id="IPR014628">
    <property type="entry name" value="Man6P_isomerase_Firm_short"/>
</dbReference>
<feature type="active site" evidence="10">
    <location>
        <position position="193"/>
    </location>
</feature>
<feature type="domain" description="Phosphomannose isomerase type I catalytic" evidence="11">
    <location>
        <begin position="8"/>
        <end position="106"/>
    </location>
</feature>
<dbReference type="CDD" id="cd07010">
    <property type="entry name" value="cupin_PMI_type_I_N_bac"/>
    <property type="match status" value="1"/>
</dbReference>
<reference evidence="13 14" key="1">
    <citation type="submission" date="2020-08" db="EMBL/GenBank/DDBJ databases">
        <authorList>
            <person name="Liu C."/>
            <person name="Sun Q."/>
        </authorList>
    </citation>
    <scope>NUCLEOTIDE SEQUENCE [LARGE SCALE GENOMIC DNA]</scope>
    <source>
        <strain evidence="13 14">NSJ-8</strain>
    </source>
</reference>
<sequence length="311" mass="35046">MNNDIIFLNPVCTHNIWGGTRLNREFGYPIEGDDIGECWGISAHPNGDGTVRNGAFQGTKLSELWEKHPELFGNTGMDRFPLLIKIIDAKDDLSIQVHPDDAYAKVHENGSLGKTECWFILDCKENAALVVGHNAKTKEELEQMIHEGKWKEFIREIPIKPGDFIQIDPGTVHAIKGGTLLLETQQSSDITYRVYDYDRLSNGKPRQLHIAQSIEVITVPAKSAENSVIHTEEKEDAIQQLIQCPYYTVYRIDVEHRMETWQDKPFVLMSVVEGEGTLNGTHLKKGDHLILPDGYGKVELQGKMQIIASTI</sequence>
<comment type="similarity">
    <text evidence="2">Belongs to the mannose-6-phosphate isomerase type 1 family.</text>
</comment>
<dbReference type="InterPro" id="IPR014710">
    <property type="entry name" value="RmlC-like_jellyroll"/>
</dbReference>
<keyword evidence="5 9" id="KW-0862">Zinc</keyword>
<dbReference type="PIRSF" id="PIRSF036894">
    <property type="entry name" value="PMI_Firm_short"/>
    <property type="match status" value="1"/>
</dbReference>
<dbReference type="PANTHER" id="PTHR42742">
    <property type="entry name" value="TRANSCRIPTIONAL REPRESSOR MPRA"/>
    <property type="match status" value="1"/>
</dbReference>
<dbReference type="PANTHER" id="PTHR42742:SF3">
    <property type="entry name" value="FRUCTOKINASE"/>
    <property type="match status" value="1"/>
</dbReference>
<dbReference type="SUPFAM" id="SSF51182">
    <property type="entry name" value="RmlC-like cupins"/>
    <property type="match status" value="1"/>
</dbReference>